<keyword evidence="2" id="KW-1133">Transmembrane helix</keyword>
<evidence type="ECO:0000256" key="2">
    <source>
        <dbReference type="SAM" id="Phobius"/>
    </source>
</evidence>
<sequence length="310" mass="36147">MDLQENDNISLDKTDSEKNSNNNTNIILHKTDLILLNNGWNDKNERLIISIGENAASYKWMHEKSSNYYKNLSTFLNILLIILAIFLSAETIIPLSYIQDNMTIFISKQVLTYIITILTILQNFFKYDQLVEKHINASLQFNDLYHDIQKQMCMYRRDRINATIYISENLKCYDSLVINNPDIVQYVTQKFKKIFKNSNIALPDIADKIQKIEIITETKNTNNNNNNNNNNINNNIKTLNNTKNDSSSSSSEYCNNLSNIYNAFQIHGDISDKDLQNLNSNDLKDFKNGFNQNKSNYEYQRFLQHSKETD</sequence>
<dbReference type="AlphaFoldDB" id="A0A6C0AMX1"/>
<organism evidence="3">
    <name type="scientific">viral metagenome</name>
    <dbReference type="NCBI Taxonomy" id="1070528"/>
    <lineage>
        <taxon>unclassified sequences</taxon>
        <taxon>metagenomes</taxon>
        <taxon>organismal metagenomes</taxon>
    </lineage>
</organism>
<evidence type="ECO:0000256" key="1">
    <source>
        <dbReference type="SAM" id="MobiDB-lite"/>
    </source>
</evidence>
<name>A0A6C0AMX1_9ZZZZ</name>
<keyword evidence="2" id="KW-0472">Membrane</keyword>
<protein>
    <recommendedName>
        <fullName evidence="4">SMODS and SLOG-associating 2TM effector domain-containing protein</fullName>
    </recommendedName>
</protein>
<keyword evidence="2" id="KW-0812">Transmembrane</keyword>
<accession>A0A6C0AMX1</accession>
<evidence type="ECO:0008006" key="4">
    <source>
        <dbReference type="Google" id="ProtNLM"/>
    </source>
</evidence>
<dbReference type="NCBIfam" id="NF033632">
    <property type="entry name" value="SLATT_4"/>
    <property type="match status" value="1"/>
</dbReference>
<feature type="region of interest" description="Disordered" evidence="1">
    <location>
        <begin position="223"/>
        <end position="250"/>
    </location>
</feature>
<feature type="transmembrane region" description="Helical" evidence="2">
    <location>
        <begin position="104"/>
        <end position="125"/>
    </location>
</feature>
<feature type="transmembrane region" description="Helical" evidence="2">
    <location>
        <begin position="74"/>
        <end position="98"/>
    </location>
</feature>
<dbReference type="EMBL" id="MN740716">
    <property type="protein sequence ID" value="QHS80711.1"/>
    <property type="molecule type" value="Genomic_DNA"/>
</dbReference>
<proteinExistence type="predicted"/>
<evidence type="ECO:0000313" key="3">
    <source>
        <dbReference type="EMBL" id="QHS80711.1"/>
    </source>
</evidence>
<reference evidence="3" key="1">
    <citation type="journal article" date="2020" name="Nature">
        <title>Giant virus diversity and host interactions through global metagenomics.</title>
        <authorList>
            <person name="Schulz F."/>
            <person name="Roux S."/>
            <person name="Paez-Espino D."/>
            <person name="Jungbluth S."/>
            <person name="Walsh D.A."/>
            <person name="Denef V.J."/>
            <person name="McMahon K.D."/>
            <person name="Konstantinidis K.T."/>
            <person name="Eloe-Fadrosh E.A."/>
            <person name="Kyrpides N.C."/>
            <person name="Woyke T."/>
        </authorList>
    </citation>
    <scope>NUCLEOTIDE SEQUENCE</scope>
    <source>
        <strain evidence="3">GVMAG-S-1091796-13</strain>
    </source>
</reference>